<evidence type="ECO:0000313" key="2">
    <source>
        <dbReference type="Proteomes" id="UP000036790"/>
    </source>
</evidence>
<sequence>MADLDLQILGLSELEQALLQLAEPAARRALRKGMRQGAMVIRNDARARVRVARGRLRRAIRTRERSDEQGWIRFAVEVPKSAFYGKFGEYGTSKMAAWPFMRPAAESKTEEAMTAMRDAIAEAVALELRRTRR</sequence>
<dbReference type="Proteomes" id="UP000036790">
    <property type="component" value="Unassembled WGS sequence"/>
</dbReference>
<evidence type="ECO:0000313" key="1">
    <source>
        <dbReference type="EMBL" id="KOR44279.1"/>
    </source>
</evidence>
<gene>
    <name evidence="1" type="ORF">ADT25_11020</name>
</gene>
<protein>
    <recommendedName>
        <fullName evidence="3">HK97 gp10 family phage protein</fullName>
    </recommendedName>
</protein>
<reference evidence="1 2" key="1">
    <citation type="submission" date="2015-07" db="EMBL/GenBank/DDBJ databases">
        <authorList>
            <consortium name="Consortium for Microbial Forensics and Genomics (microFORGE)"/>
            <person name="Knight B.M."/>
            <person name="Roberts D.P."/>
            <person name="Lin D."/>
            <person name="Hari K."/>
            <person name="Fletcher J."/>
            <person name="Melcher U."/>
            <person name="Blagden T."/>
            <person name="Winegar R.A."/>
        </authorList>
    </citation>
    <scope>NUCLEOTIDE SEQUENCE [LARGE SCALE GENOMIC DNA]</scope>
    <source>
        <strain evidence="1 2">X11-5A</strain>
    </source>
</reference>
<organism evidence="1 2">
    <name type="scientific">Xanthomonas oryzae</name>
    <dbReference type="NCBI Taxonomy" id="347"/>
    <lineage>
        <taxon>Bacteria</taxon>
        <taxon>Pseudomonadati</taxon>
        <taxon>Pseudomonadota</taxon>
        <taxon>Gammaproteobacteria</taxon>
        <taxon>Lysobacterales</taxon>
        <taxon>Lysobacteraceae</taxon>
        <taxon>Xanthomonas</taxon>
    </lineage>
</organism>
<comment type="caution">
    <text evidence="1">The sequence shown here is derived from an EMBL/GenBank/DDBJ whole genome shotgun (WGS) entry which is preliminary data.</text>
</comment>
<evidence type="ECO:0008006" key="3">
    <source>
        <dbReference type="Google" id="ProtNLM"/>
    </source>
</evidence>
<dbReference type="InterPro" id="IPR010064">
    <property type="entry name" value="HK97-gp10_tail"/>
</dbReference>
<dbReference type="EMBL" id="LHUJ01000198">
    <property type="protein sequence ID" value="KOR44279.1"/>
    <property type="molecule type" value="Genomic_DNA"/>
</dbReference>
<proteinExistence type="predicted"/>
<dbReference type="NCBIfam" id="TIGR01725">
    <property type="entry name" value="phge_HK97_gp10"/>
    <property type="match status" value="1"/>
</dbReference>
<accession>A0AAP0ZLM5</accession>
<dbReference type="Pfam" id="PF04883">
    <property type="entry name" value="HK97-gp10_like"/>
    <property type="match status" value="1"/>
</dbReference>
<name>A0AAP0ZLM5_9XANT</name>
<dbReference type="AlphaFoldDB" id="A0AAP0ZLM5"/>
<reference evidence="1 2" key="2">
    <citation type="submission" date="2015-09" db="EMBL/GenBank/DDBJ databases">
        <title>Draft genome sequence of Xanthomonas oryzae pv. USA str. X11-5A.</title>
        <authorList>
            <person name="Knight B.M."/>
            <person name="Roberts D.P."/>
            <person name="Lin D."/>
            <person name="Hari K."/>
            <person name="Fletcher J."/>
            <person name="Melcher U."/>
            <person name="Blagden T."/>
            <person name="Winegar R.A."/>
        </authorList>
    </citation>
    <scope>NUCLEOTIDE SEQUENCE [LARGE SCALE GENOMIC DNA]</scope>
    <source>
        <strain evidence="1 2">X11-5A</strain>
    </source>
</reference>